<evidence type="ECO:0000313" key="12">
    <source>
        <dbReference type="EMBL" id="QID17727.1"/>
    </source>
</evidence>
<evidence type="ECO:0000256" key="9">
    <source>
        <dbReference type="ARBA" id="ARBA00023303"/>
    </source>
</evidence>
<comment type="subcellular location">
    <subcellularLocation>
        <location evidence="1">Membrane</location>
        <topology evidence="1">Multi-pass membrane protein</topology>
    </subcellularLocation>
</comment>
<keyword evidence="6 11" id="KW-0472">Membrane</keyword>
<feature type="transmembrane region" description="Helical" evidence="11">
    <location>
        <begin position="381"/>
        <end position="406"/>
    </location>
</feature>
<evidence type="ECO:0000256" key="1">
    <source>
        <dbReference type="ARBA" id="ARBA00004141"/>
    </source>
</evidence>
<keyword evidence="8" id="KW-0868">Chloride</keyword>
<dbReference type="PRINTS" id="PR00762">
    <property type="entry name" value="CLCHANNEL"/>
</dbReference>
<dbReference type="InterPro" id="IPR014743">
    <property type="entry name" value="Cl-channel_core"/>
</dbReference>
<accession>A0A6C1B2D3</accession>
<name>A0A6C1B2D3_9RHOO</name>
<evidence type="ECO:0000256" key="11">
    <source>
        <dbReference type="SAM" id="Phobius"/>
    </source>
</evidence>
<evidence type="ECO:0000256" key="2">
    <source>
        <dbReference type="ARBA" id="ARBA00022448"/>
    </source>
</evidence>
<gene>
    <name evidence="12" type="ORF">G3580_08760</name>
</gene>
<proteinExistence type="predicted"/>
<keyword evidence="4 11" id="KW-1133">Transmembrane helix</keyword>
<feature type="transmembrane region" description="Helical" evidence="11">
    <location>
        <begin position="356"/>
        <end position="375"/>
    </location>
</feature>
<evidence type="ECO:0000256" key="10">
    <source>
        <dbReference type="SAM" id="MobiDB-lite"/>
    </source>
</evidence>
<keyword evidence="2" id="KW-0813">Transport</keyword>
<evidence type="ECO:0000256" key="5">
    <source>
        <dbReference type="ARBA" id="ARBA00023065"/>
    </source>
</evidence>
<dbReference type="Proteomes" id="UP000501991">
    <property type="component" value="Chromosome"/>
</dbReference>
<sequence length="518" mass="54358">MPSSGTPRESISAHTRAFKQLARGGRRYALPWLSPGRWRKRLMLVGVTLLAGLAAVVFAIGADLAIEVHRLLYHEAWWATLIVAPAGFAVIVWATRRYFPGTEGSGIPQAIAASLTEDNRIRRQFLSIRVIVAKMVLTFIGLLSGASIGREGPTVQVGASILNLISGKKHGRIAPTRDLIVAGGGAGVAAAFNTPLGGILFAIEELSRYRAFKATSPTLVAVIFAGLISLATLGNYTYFGQTLASVSWPDGLWPVLMCGAAGGLAGGLMTRLLIASYRGLPGRVGQFAADRPVMFAAICGLLTALTGLATGGITWGTGYAESKAALEGVEALPFYFMFAKAFVIWLAFISGIPGGIFAPALAVGAGIGADIALLLPGESSSAILVLGMVSFLAGITQSPITSLVIVMEMTANHQMLLPLMGAAVVSQGFSRSVAPVPLYDALAIGMLKDITRQLRGSSQPPEPPETEMPDPHEAMLEEIMGPPRPDEEDTDADLDAPKQGSEAEMDESAPPPKPDTSS</sequence>
<evidence type="ECO:0000313" key="13">
    <source>
        <dbReference type="Proteomes" id="UP000501991"/>
    </source>
</evidence>
<keyword evidence="7" id="KW-0869">Chloride channel</keyword>
<dbReference type="GO" id="GO:0005254">
    <property type="term" value="F:chloride channel activity"/>
    <property type="evidence" value="ECO:0007669"/>
    <property type="project" value="UniProtKB-KW"/>
</dbReference>
<feature type="transmembrane region" description="Helical" evidence="11">
    <location>
        <begin position="42"/>
        <end position="64"/>
    </location>
</feature>
<keyword evidence="9" id="KW-0407">Ion channel</keyword>
<feature type="region of interest" description="Disordered" evidence="10">
    <location>
        <begin position="454"/>
        <end position="518"/>
    </location>
</feature>
<feature type="transmembrane region" description="Helical" evidence="11">
    <location>
        <begin position="251"/>
        <end position="274"/>
    </location>
</feature>
<feature type="transmembrane region" description="Helical" evidence="11">
    <location>
        <begin position="332"/>
        <end position="349"/>
    </location>
</feature>
<keyword evidence="5" id="KW-0406">Ion transport</keyword>
<dbReference type="InterPro" id="IPR001807">
    <property type="entry name" value="ClC"/>
</dbReference>
<feature type="transmembrane region" description="Helical" evidence="11">
    <location>
        <begin position="295"/>
        <end position="320"/>
    </location>
</feature>
<dbReference type="EMBL" id="CP048836">
    <property type="protein sequence ID" value="QID17727.1"/>
    <property type="molecule type" value="Genomic_DNA"/>
</dbReference>
<keyword evidence="3 11" id="KW-0812">Transmembrane</keyword>
<feature type="compositionally biased region" description="Pro residues" evidence="10">
    <location>
        <begin position="509"/>
        <end position="518"/>
    </location>
</feature>
<evidence type="ECO:0000256" key="7">
    <source>
        <dbReference type="ARBA" id="ARBA00023173"/>
    </source>
</evidence>
<organism evidence="12 13">
    <name type="scientific">Nitrogeniibacter mangrovi</name>
    <dbReference type="NCBI Taxonomy" id="2016596"/>
    <lineage>
        <taxon>Bacteria</taxon>
        <taxon>Pseudomonadati</taxon>
        <taxon>Pseudomonadota</taxon>
        <taxon>Betaproteobacteria</taxon>
        <taxon>Rhodocyclales</taxon>
        <taxon>Zoogloeaceae</taxon>
        <taxon>Nitrogeniibacter</taxon>
    </lineage>
</organism>
<dbReference type="PANTHER" id="PTHR43427">
    <property type="entry name" value="CHLORIDE CHANNEL PROTEIN CLC-E"/>
    <property type="match status" value="1"/>
</dbReference>
<dbReference type="Gene3D" id="1.10.3080.10">
    <property type="entry name" value="Clc chloride channel"/>
    <property type="match status" value="1"/>
</dbReference>
<feature type="transmembrane region" description="Helical" evidence="11">
    <location>
        <begin position="215"/>
        <end position="239"/>
    </location>
</feature>
<evidence type="ECO:0000256" key="3">
    <source>
        <dbReference type="ARBA" id="ARBA00022692"/>
    </source>
</evidence>
<reference evidence="12 13" key="1">
    <citation type="submission" date="2020-02" db="EMBL/GenBank/DDBJ databases">
        <title>Nitrogenibacter mangrovi gen. nov., sp. nov. isolated from mangrove sediment, a denitrifying betaproteobacterium.</title>
        <authorList>
            <person name="Liao H."/>
            <person name="Tian Y."/>
        </authorList>
    </citation>
    <scope>NUCLEOTIDE SEQUENCE [LARGE SCALE GENOMIC DNA]</scope>
    <source>
        <strain evidence="12 13">M9-3-2</strain>
    </source>
</reference>
<keyword evidence="13" id="KW-1185">Reference proteome</keyword>
<dbReference type="CDD" id="cd01034">
    <property type="entry name" value="EriC_like"/>
    <property type="match status" value="1"/>
</dbReference>
<dbReference type="SUPFAM" id="SSF81340">
    <property type="entry name" value="Clc chloride channel"/>
    <property type="match status" value="1"/>
</dbReference>
<evidence type="ECO:0000256" key="4">
    <source>
        <dbReference type="ARBA" id="ARBA00022989"/>
    </source>
</evidence>
<feature type="transmembrane region" description="Helical" evidence="11">
    <location>
        <begin position="126"/>
        <end position="148"/>
    </location>
</feature>
<dbReference type="GO" id="GO:0034707">
    <property type="term" value="C:chloride channel complex"/>
    <property type="evidence" value="ECO:0007669"/>
    <property type="project" value="UniProtKB-KW"/>
</dbReference>
<evidence type="ECO:0000256" key="6">
    <source>
        <dbReference type="ARBA" id="ARBA00023136"/>
    </source>
</evidence>
<evidence type="ECO:0000256" key="8">
    <source>
        <dbReference type="ARBA" id="ARBA00023214"/>
    </source>
</evidence>
<protein>
    <submittedName>
        <fullName evidence="12">Chloride channel protein</fullName>
    </submittedName>
</protein>
<feature type="transmembrane region" description="Helical" evidence="11">
    <location>
        <begin position="179"/>
        <end position="203"/>
    </location>
</feature>
<dbReference type="AlphaFoldDB" id="A0A6C1B2D3"/>
<dbReference type="PANTHER" id="PTHR43427:SF6">
    <property type="entry name" value="CHLORIDE CHANNEL PROTEIN CLC-E"/>
    <property type="match status" value="1"/>
</dbReference>
<feature type="transmembrane region" description="Helical" evidence="11">
    <location>
        <begin position="76"/>
        <end position="95"/>
    </location>
</feature>
<dbReference type="InterPro" id="IPR050368">
    <property type="entry name" value="ClC-type_chloride_channel"/>
</dbReference>
<dbReference type="Pfam" id="PF00654">
    <property type="entry name" value="Voltage_CLC"/>
    <property type="match status" value="1"/>
</dbReference>
<dbReference type="KEGG" id="azq:G3580_08760"/>